<dbReference type="RefSeq" id="WP_052274970.1">
    <property type="nucleotide sequence ID" value="NZ_CP014327.1"/>
</dbReference>
<dbReference type="InterPro" id="IPR001647">
    <property type="entry name" value="HTH_TetR"/>
</dbReference>
<dbReference type="Gene3D" id="1.10.357.10">
    <property type="entry name" value="Tetracycline Repressor, domain 2"/>
    <property type="match status" value="1"/>
</dbReference>
<keyword evidence="7" id="KW-1185">Reference proteome</keyword>
<dbReference type="Pfam" id="PF00440">
    <property type="entry name" value="TetR_N"/>
    <property type="match status" value="1"/>
</dbReference>
<evidence type="ECO:0000256" key="3">
    <source>
        <dbReference type="ARBA" id="ARBA00023163"/>
    </source>
</evidence>
<dbReference type="PRINTS" id="PR00455">
    <property type="entry name" value="HTHTETR"/>
</dbReference>
<dbReference type="SUPFAM" id="SSF46689">
    <property type="entry name" value="Homeodomain-like"/>
    <property type="match status" value="1"/>
</dbReference>
<dbReference type="KEGG" id="hat:RC74_18855"/>
<dbReference type="PANTHER" id="PTHR30055:SF234">
    <property type="entry name" value="HTH-TYPE TRANSCRIPTIONAL REGULATOR BETI"/>
    <property type="match status" value="1"/>
</dbReference>
<dbReference type="Proteomes" id="UP000070371">
    <property type="component" value="Chromosome"/>
</dbReference>
<feature type="DNA-binding region" description="H-T-H motif" evidence="4">
    <location>
        <begin position="45"/>
        <end position="64"/>
    </location>
</feature>
<dbReference type="PROSITE" id="PS50977">
    <property type="entry name" value="HTH_TETR_2"/>
    <property type="match status" value="1"/>
</dbReference>
<dbReference type="GO" id="GO:0003700">
    <property type="term" value="F:DNA-binding transcription factor activity"/>
    <property type="evidence" value="ECO:0007669"/>
    <property type="project" value="TreeGrafter"/>
</dbReference>
<feature type="domain" description="HTH tetR-type" evidence="5">
    <location>
        <begin position="22"/>
        <end position="82"/>
    </location>
</feature>
<reference evidence="6 7" key="1">
    <citation type="submission" date="2016-02" db="EMBL/GenBank/DDBJ databases">
        <title>Complete genome sequence of Halocynthiibacter arcticus PAMC 20958t from arctic marine sediment.</title>
        <authorList>
            <person name="Lee Y.M."/>
            <person name="Baek K."/>
            <person name="Lee H.K."/>
            <person name="Shin S.C."/>
        </authorList>
    </citation>
    <scope>NUCLEOTIDE SEQUENCE [LARGE SCALE GENOMIC DNA]</scope>
    <source>
        <strain evidence="6">PAMC 20958</strain>
    </source>
</reference>
<evidence type="ECO:0000256" key="2">
    <source>
        <dbReference type="ARBA" id="ARBA00023125"/>
    </source>
</evidence>
<evidence type="ECO:0000259" key="5">
    <source>
        <dbReference type="PROSITE" id="PS50977"/>
    </source>
</evidence>
<keyword evidence="1" id="KW-0805">Transcription regulation</keyword>
<name>A0A126V592_9RHOB</name>
<dbReference type="STRING" id="1579316.RC74_18855"/>
<organism evidence="6 7">
    <name type="scientific">Falsihalocynthiibacter arcticus</name>
    <dbReference type="NCBI Taxonomy" id="1579316"/>
    <lineage>
        <taxon>Bacteria</taxon>
        <taxon>Pseudomonadati</taxon>
        <taxon>Pseudomonadota</taxon>
        <taxon>Alphaproteobacteria</taxon>
        <taxon>Rhodobacterales</taxon>
        <taxon>Roseobacteraceae</taxon>
        <taxon>Falsihalocynthiibacter</taxon>
    </lineage>
</organism>
<keyword evidence="3" id="KW-0804">Transcription</keyword>
<evidence type="ECO:0000313" key="7">
    <source>
        <dbReference type="Proteomes" id="UP000070371"/>
    </source>
</evidence>
<evidence type="ECO:0000313" key="6">
    <source>
        <dbReference type="EMBL" id="AML53046.1"/>
    </source>
</evidence>
<dbReference type="GO" id="GO:0000976">
    <property type="term" value="F:transcription cis-regulatory region binding"/>
    <property type="evidence" value="ECO:0007669"/>
    <property type="project" value="TreeGrafter"/>
</dbReference>
<evidence type="ECO:0000256" key="1">
    <source>
        <dbReference type="ARBA" id="ARBA00023015"/>
    </source>
</evidence>
<dbReference type="OrthoDB" id="8478851at2"/>
<dbReference type="EMBL" id="CP014327">
    <property type="protein sequence ID" value="AML53046.1"/>
    <property type="molecule type" value="Genomic_DNA"/>
</dbReference>
<protein>
    <recommendedName>
        <fullName evidence="5">HTH tetR-type domain-containing protein</fullName>
    </recommendedName>
</protein>
<accession>A0A126V592</accession>
<dbReference type="InterPro" id="IPR050109">
    <property type="entry name" value="HTH-type_TetR-like_transc_reg"/>
</dbReference>
<proteinExistence type="predicted"/>
<keyword evidence="2 4" id="KW-0238">DNA-binding</keyword>
<dbReference type="PANTHER" id="PTHR30055">
    <property type="entry name" value="HTH-TYPE TRANSCRIPTIONAL REGULATOR RUTR"/>
    <property type="match status" value="1"/>
</dbReference>
<dbReference type="AlphaFoldDB" id="A0A126V592"/>
<gene>
    <name evidence="6" type="ORF">RC74_18855</name>
</gene>
<dbReference type="InterPro" id="IPR009057">
    <property type="entry name" value="Homeodomain-like_sf"/>
</dbReference>
<sequence length="220" mass="24110">MTEHETTPEKRLRGRPSLRTQQETRTLLIKAAGDVFLSEGYAGTSIEAVARKAGMSTRTIYKTVSNKADLFRLVADDAIQTSIAYLDTPLDATTPESAILALSHAYSHLVLSNDGVLKARAVFAEQAQFPEFRDNYLSSIHKVAHAFDQRFVALISVAYPLDVIDLYEGAALLRSMINGAQREAVLNPSYDSTTADISGWSDKCTHFVIRSLRSAKAVGT</sequence>
<evidence type="ECO:0000256" key="4">
    <source>
        <dbReference type="PROSITE-ProRule" id="PRU00335"/>
    </source>
</evidence>